<proteinExistence type="predicted"/>
<protein>
    <submittedName>
        <fullName evidence="1">28347f8c-7a5f-42fc-8fc3-3a6e317e8438</fullName>
    </submittedName>
</protein>
<reference evidence="1 2" key="1">
    <citation type="submission" date="2018-04" db="EMBL/GenBank/DDBJ databases">
        <authorList>
            <person name="Huttner S."/>
            <person name="Dainat J."/>
        </authorList>
    </citation>
    <scope>NUCLEOTIDE SEQUENCE [LARGE SCALE GENOMIC DNA]</scope>
</reference>
<evidence type="ECO:0000313" key="2">
    <source>
        <dbReference type="Proteomes" id="UP000289323"/>
    </source>
</evidence>
<name>A0A3S4F2T7_9PEZI</name>
<dbReference type="Proteomes" id="UP000289323">
    <property type="component" value="Unassembled WGS sequence"/>
</dbReference>
<accession>A0A3S4F2T7</accession>
<dbReference type="EMBL" id="OUUZ01000015">
    <property type="protein sequence ID" value="SPQ25623.1"/>
    <property type="molecule type" value="Genomic_DNA"/>
</dbReference>
<evidence type="ECO:0000313" key="1">
    <source>
        <dbReference type="EMBL" id="SPQ25623.1"/>
    </source>
</evidence>
<organism evidence="1 2">
    <name type="scientific">Thermothielavioides terrestris</name>
    <dbReference type="NCBI Taxonomy" id="2587410"/>
    <lineage>
        <taxon>Eukaryota</taxon>
        <taxon>Fungi</taxon>
        <taxon>Dikarya</taxon>
        <taxon>Ascomycota</taxon>
        <taxon>Pezizomycotina</taxon>
        <taxon>Sordariomycetes</taxon>
        <taxon>Sordariomycetidae</taxon>
        <taxon>Sordariales</taxon>
        <taxon>Chaetomiaceae</taxon>
        <taxon>Thermothielavioides</taxon>
    </lineage>
</organism>
<sequence length="36" mass="3742">MAAVIGVVVALLLAFFFAGLQDSAFTVLIQQFGVAI</sequence>
<gene>
    <name evidence="1" type="ORF">TT172_LOCUS8042</name>
</gene>
<dbReference type="AlphaFoldDB" id="A0A3S4F2T7"/>